<sequence>MPDTTSLPTWDDMPDADKGAALVYLAKVDTESRAYAREHHSTRYLIDPALKALDKQAASDHAESLFANGTDDAVDLLGENEFDRLYDLAIDYERTHC</sequence>
<protein>
    <submittedName>
        <fullName evidence="1">Uncharacterized protein</fullName>
    </submittedName>
</protein>
<dbReference type="AlphaFoldDB" id="A0A5S4F1V9"/>
<comment type="caution">
    <text evidence="1">The sequence shown here is derived from an EMBL/GenBank/DDBJ whole genome shotgun (WGS) entry which is preliminary data.</text>
</comment>
<dbReference type="OrthoDB" id="3543706at2"/>
<evidence type="ECO:0000313" key="2">
    <source>
        <dbReference type="Proteomes" id="UP000309128"/>
    </source>
</evidence>
<evidence type="ECO:0000313" key="1">
    <source>
        <dbReference type="EMBL" id="TMR10087.1"/>
    </source>
</evidence>
<gene>
    <name evidence="1" type="ORF">ETD86_40905</name>
</gene>
<dbReference type="Proteomes" id="UP000309128">
    <property type="component" value="Unassembled WGS sequence"/>
</dbReference>
<dbReference type="EMBL" id="VCKY01000204">
    <property type="protein sequence ID" value="TMR10087.1"/>
    <property type="molecule type" value="Genomic_DNA"/>
</dbReference>
<organism evidence="1 2">
    <name type="scientific">Nonomuraea turkmeniaca</name>
    <dbReference type="NCBI Taxonomy" id="103838"/>
    <lineage>
        <taxon>Bacteria</taxon>
        <taxon>Bacillati</taxon>
        <taxon>Actinomycetota</taxon>
        <taxon>Actinomycetes</taxon>
        <taxon>Streptosporangiales</taxon>
        <taxon>Streptosporangiaceae</taxon>
        <taxon>Nonomuraea</taxon>
    </lineage>
</organism>
<dbReference type="RefSeq" id="WP_138672001.1">
    <property type="nucleotide sequence ID" value="NZ_VCKY01000204.1"/>
</dbReference>
<keyword evidence="2" id="KW-1185">Reference proteome</keyword>
<reference evidence="1 2" key="1">
    <citation type="submission" date="2019-05" db="EMBL/GenBank/DDBJ databases">
        <title>Draft genome sequence of Nonomuraea turkmeniaca DSM 43926.</title>
        <authorList>
            <person name="Saricaoglu S."/>
            <person name="Isik K."/>
        </authorList>
    </citation>
    <scope>NUCLEOTIDE SEQUENCE [LARGE SCALE GENOMIC DNA]</scope>
    <source>
        <strain evidence="1 2">DSM 43926</strain>
    </source>
</reference>
<name>A0A5S4F1V9_9ACTN</name>
<accession>A0A5S4F1V9</accession>
<proteinExistence type="predicted"/>